<evidence type="ECO:0000256" key="1">
    <source>
        <dbReference type="SAM" id="MobiDB-lite"/>
    </source>
</evidence>
<comment type="caution">
    <text evidence="2">The sequence shown here is derived from an EMBL/GenBank/DDBJ whole genome shotgun (WGS) entry which is preliminary data.</text>
</comment>
<name>A0A9N9BGC0_9GLOM</name>
<organism evidence="2 3">
    <name type="scientific">Ambispora gerdemannii</name>
    <dbReference type="NCBI Taxonomy" id="144530"/>
    <lineage>
        <taxon>Eukaryota</taxon>
        <taxon>Fungi</taxon>
        <taxon>Fungi incertae sedis</taxon>
        <taxon>Mucoromycota</taxon>
        <taxon>Glomeromycotina</taxon>
        <taxon>Glomeromycetes</taxon>
        <taxon>Archaeosporales</taxon>
        <taxon>Ambisporaceae</taxon>
        <taxon>Ambispora</taxon>
    </lineage>
</organism>
<keyword evidence="3" id="KW-1185">Reference proteome</keyword>
<accession>A0A9N9BGC0</accession>
<sequence>MEQARKEIERYKRLTQYLVKQESTQHDKIKMENFRWPSKKRNVTESTLFKGSPSNFLHSSKPKYEDVLTIVDHNAFSKKSNMGLMIGKGRFQPEISYFLAPSVNTNDYDDLFSQEIEALVEKIDANNVKKLHETTGYDFFEEDDWMKGMAYHYVQISTEDMLRRLLDALGFIYKTKRESVSHVEPITWDTVIGAAQMSELPSSVLEIAINRLSEVYPTKTNNSEKISIIKAYHNKVNELDYITQIEHRGQKQDKGKTSKKAAASNSNNENQENNTDKGLESLQEDDITE</sequence>
<evidence type="ECO:0000313" key="2">
    <source>
        <dbReference type="EMBL" id="CAG8565264.1"/>
    </source>
</evidence>
<feature type="compositionally biased region" description="Low complexity" evidence="1">
    <location>
        <begin position="260"/>
        <end position="273"/>
    </location>
</feature>
<dbReference type="AlphaFoldDB" id="A0A9N9BGC0"/>
<proteinExistence type="predicted"/>
<dbReference type="Proteomes" id="UP000789831">
    <property type="component" value="Unassembled WGS sequence"/>
</dbReference>
<gene>
    <name evidence="2" type="ORF">AGERDE_LOCUS7355</name>
</gene>
<reference evidence="2" key="1">
    <citation type="submission" date="2021-06" db="EMBL/GenBank/DDBJ databases">
        <authorList>
            <person name="Kallberg Y."/>
            <person name="Tangrot J."/>
            <person name="Rosling A."/>
        </authorList>
    </citation>
    <scope>NUCLEOTIDE SEQUENCE</scope>
    <source>
        <strain evidence="2">MT106</strain>
    </source>
</reference>
<dbReference type="OrthoDB" id="10489970at2759"/>
<protein>
    <submittedName>
        <fullName evidence="2">8491_t:CDS:1</fullName>
    </submittedName>
</protein>
<evidence type="ECO:0000313" key="3">
    <source>
        <dbReference type="Proteomes" id="UP000789831"/>
    </source>
</evidence>
<feature type="compositionally biased region" description="Basic and acidic residues" evidence="1">
    <location>
        <begin position="247"/>
        <end position="256"/>
    </location>
</feature>
<feature type="region of interest" description="Disordered" evidence="1">
    <location>
        <begin position="247"/>
        <end position="289"/>
    </location>
</feature>
<dbReference type="EMBL" id="CAJVPL010001330">
    <property type="protein sequence ID" value="CAG8565264.1"/>
    <property type="molecule type" value="Genomic_DNA"/>
</dbReference>